<organism evidence="1 2">
    <name type="scientific">Halopseudomonas sabulinigri</name>
    <dbReference type="NCBI Taxonomy" id="472181"/>
    <lineage>
        <taxon>Bacteria</taxon>
        <taxon>Pseudomonadati</taxon>
        <taxon>Pseudomonadota</taxon>
        <taxon>Gammaproteobacteria</taxon>
        <taxon>Pseudomonadales</taxon>
        <taxon>Pseudomonadaceae</taxon>
        <taxon>Halopseudomonas</taxon>
    </lineage>
</organism>
<proteinExistence type="predicted"/>
<sequence>MTVIDTRKCMYPNCFENNVKSHAISRSISLESIAEDSHLYSFVPRQNSRDTKQPWLKRVSTNKATRHHCFCDTHEEEFKNIDNHEIENTKDVLLQVYRSLCVAFAQERSSMINLHRLNDAKFYRDISAEKAEEFLRGSEYQELIPLLTEPKALEIVQKKMMFLLSEKIDGECVVFENLAIRVKLLSDTIESKEIPYNELQTISFESFDHTIFYYKADFQIPVALNTIQHGRAGSTEVRVYTSVTPYPESTVIISMLPNSLLGDQVLVDKINDYFSSEHKVVKYVESVMSTSDGWFVKESVIKKWQKKRKNSFVRTACS</sequence>
<reference evidence="1 2" key="1">
    <citation type="submission" date="2024-04" db="EMBL/GenBank/DDBJ databases">
        <title>Draft genome sequence of Halopseudomonas sabulinigri NBRC 116187.</title>
        <authorList>
            <person name="Miyakawa T."/>
            <person name="Kusuya Y."/>
            <person name="Miura T."/>
        </authorList>
    </citation>
    <scope>NUCLEOTIDE SEQUENCE [LARGE SCALE GENOMIC DNA]</scope>
    <source>
        <strain evidence="1 2">4NH20-0042</strain>
    </source>
</reference>
<comment type="caution">
    <text evidence="1">The sequence shown here is derived from an EMBL/GenBank/DDBJ whole genome shotgun (WGS) entry which is preliminary data.</text>
</comment>
<name>A0ABP9ZL83_9GAMM</name>
<protein>
    <submittedName>
        <fullName evidence="1">Uncharacterized protein</fullName>
    </submittedName>
</protein>
<evidence type="ECO:0000313" key="1">
    <source>
        <dbReference type="EMBL" id="GAA6130212.1"/>
    </source>
</evidence>
<keyword evidence="2" id="KW-1185">Reference proteome</keyword>
<accession>A0ABP9ZL83</accession>
<dbReference type="RefSeq" id="WP_353386294.1">
    <property type="nucleotide sequence ID" value="NZ_BAABWD010000001.1"/>
</dbReference>
<gene>
    <name evidence="1" type="ORF">NBRC116187_05720</name>
</gene>
<evidence type="ECO:0000313" key="2">
    <source>
        <dbReference type="Proteomes" id="UP001486808"/>
    </source>
</evidence>
<dbReference type="EMBL" id="BAABWD010000001">
    <property type="protein sequence ID" value="GAA6130212.1"/>
    <property type="molecule type" value="Genomic_DNA"/>
</dbReference>
<dbReference type="Proteomes" id="UP001486808">
    <property type="component" value="Unassembled WGS sequence"/>
</dbReference>